<evidence type="ECO:0000256" key="1">
    <source>
        <dbReference type="SAM" id="Phobius"/>
    </source>
</evidence>
<organism evidence="2 3">
    <name type="scientific">Actinacidiphila acidipaludis</name>
    <dbReference type="NCBI Taxonomy" id="2873382"/>
    <lineage>
        <taxon>Bacteria</taxon>
        <taxon>Bacillati</taxon>
        <taxon>Actinomycetota</taxon>
        <taxon>Actinomycetes</taxon>
        <taxon>Kitasatosporales</taxon>
        <taxon>Streptomycetaceae</taxon>
        <taxon>Actinacidiphila</taxon>
    </lineage>
</organism>
<keyword evidence="1" id="KW-1133">Transmembrane helix</keyword>
<accession>A0ABS7Q062</accession>
<name>A0ABS7Q062_9ACTN</name>
<comment type="caution">
    <text evidence="2">The sequence shown here is derived from an EMBL/GenBank/DDBJ whole genome shotgun (WGS) entry which is preliminary data.</text>
</comment>
<dbReference type="RefSeq" id="WP_222959957.1">
    <property type="nucleotide sequence ID" value="NZ_JAINZZ010000002.1"/>
</dbReference>
<evidence type="ECO:0008006" key="4">
    <source>
        <dbReference type="Google" id="ProtNLM"/>
    </source>
</evidence>
<feature type="transmembrane region" description="Helical" evidence="1">
    <location>
        <begin position="102"/>
        <end position="121"/>
    </location>
</feature>
<dbReference type="EMBL" id="JAINZZ010000002">
    <property type="protein sequence ID" value="MBY8876493.1"/>
    <property type="molecule type" value="Genomic_DNA"/>
</dbReference>
<feature type="transmembrane region" description="Helical" evidence="1">
    <location>
        <begin position="166"/>
        <end position="181"/>
    </location>
</feature>
<gene>
    <name evidence="2" type="ORF">K7862_02410</name>
</gene>
<feature type="transmembrane region" description="Helical" evidence="1">
    <location>
        <begin position="128"/>
        <end position="146"/>
    </location>
</feature>
<evidence type="ECO:0000313" key="2">
    <source>
        <dbReference type="EMBL" id="MBY8876493.1"/>
    </source>
</evidence>
<keyword evidence="3" id="KW-1185">Reference proteome</keyword>
<keyword evidence="1" id="KW-0472">Membrane</keyword>
<evidence type="ECO:0000313" key="3">
    <source>
        <dbReference type="Proteomes" id="UP000778578"/>
    </source>
</evidence>
<keyword evidence="1" id="KW-0812">Transmembrane</keyword>
<feature type="transmembrane region" description="Helical" evidence="1">
    <location>
        <begin position="45"/>
        <end position="62"/>
    </location>
</feature>
<sequence length="240" mass="25457">MREAAPAGTVSAPAAAGRLRRLAVAEWGTVFPDVWRRLRGSGPRAVPLTLVSCAGILFLQLVQHSDGVSDWVERLGGVYATLPWWLALLRTPLSLFVPDPSLPIWGLVVQVVVVFGIAETTLGARRTLGVALLATLAGTCFARWSVWAGPGVLLGLAPQALDVRDTGPSAAVVALGVYAACRYRAWCTATAIAVAMIVEVVWVTNLAGYEHLAGVAAVLTLAAAESRLRARHHGSLRVRR</sequence>
<proteinExistence type="predicted"/>
<dbReference type="Proteomes" id="UP000778578">
    <property type="component" value="Unassembled WGS sequence"/>
</dbReference>
<reference evidence="2 3" key="1">
    <citation type="submission" date="2021-08" db="EMBL/GenBank/DDBJ databases">
        <title>WGS of actinomycetes from Thailand.</title>
        <authorList>
            <person name="Thawai C."/>
        </authorList>
    </citation>
    <scope>NUCLEOTIDE SEQUENCE [LARGE SCALE GENOMIC DNA]</scope>
    <source>
        <strain evidence="2 3">PLK6-54</strain>
    </source>
</reference>
<protein>
    <recommendedName>
        <fullName evidence="4">Integral membrane protein</fullName>
    </recommendedName>
</protein>